<sequence length="283" mass="32314">MLKHAQGNTGKLHIFRISALTREQYICDAFLRVKKPSTWYESNIMALENSLNQKEITTRFAVVPLGYGWYLACPQTRDITRVIVSHYRAKLFDDSEKTHPFSEYVEGHPGTGLKAQIEWQMSVGNAIQISRITAKKKEWLDWMEDVYQGMKLSLEATKSRERQAAGDIADVSLPQLGNQGFSDSYTPYWITEEEANIKDLFTKNGIGLADAPYIIQLEHGVLVKLNRSEKLQQLFSENIHEAFDKESSLICLCGYEGSLSIVLDRYKKYLSSQRDSVKSWISA</sequence>
<keyword evidence="2" id="KW-1185">Reference proteome</keyword>
<dbReference type="GeneID" id="8106900"/>
<dbReference type="PhylomeDB" id="B8MUI1"/>
<proteinExistence type="predicted"/>
<dbReference type="HOGENOM" id="CLU_984115_0_0_1"/>
<dbReference type="VEuPathDB" id="FungiDB:TSTA_108360"/>
<dbReference type="InParanoid" id="B8MUI1"/>
<dbReference type="EMBL" id="EQ962661">
    <property type="protein sequence ID" value="EED11649.1"/>
    <property type="molecule type" value="Genomic_DNA"/>
</dbReference>
<accession>B8MUI1</accession>
<gene>
    <name evidence="1" type="ORF">TSTA_108360</name>
</gene>
<protein>
    <submittedName>
        <fullName evidence="1">Uncharacterized protein</fullName>
    </submittedName>
</protein>
<evidence type="ECO:0000313" key="1">
    <source>
        <dbReference type="EMBL" id="EED11649.1"/>
    </source>
</evidence>
<dbReference type="RefSeq" id="XP_002488405.1">
    <property type="nucleotide sequence ID" value="XM_002488360.1"/>
</dbReference>
<dbReference type="AlphaFoldDB" id="B8MUI1"/>
<evidence type="ECO:0000313" key="2">
    <source>
        <dbReference type="Proteomes" id="UP000001745"/>
    </source>
</evidence>
<name>B8MUI1_TALSN</name>
<organism evidence="1 2">
    <name type="scientific">Talaromyces stipitatus (strain ATCC 10500 / CBS 375.48 / QM 6759 / NRRL 1006)</name>
    <name type="common">Penicillium stipitatum</name>
    <dbReference type="NCBI Taxonomy" id="441959"/>
    <lineage>
        <taxon>Eukaryota</taxon>
        <taxon>Fungi</taxon>
        <taxon>Dikarya</taxon>
        <taxon>Ascomycota</taxon>
        <taxon>Pezizomycotina</taxon>
        <taxon>Eurotiomycetes</taxon>
        <taxon>Eurotiomycetidae</taxon>
        <taxon>Eurotiales</taxon>
        <taxon>Trichocomaceae</taxon>
        <taxon>Talaromyces</taxon>
        <taxon>Talaromyces sect. Talaromyces</taxon>
    </lineage>
</organism>
<dbReference type="Proteomes" id="UP000001745">
    <property type="component" value="Unassembled WGS sequence"/>
</dbReference>
<reference evidence="2" key="1">
    <citation type="journal article" date="2015" name="Genome Announc.">
        <title>Genome sequence of the AIDS-associated pathogen Penicillium marneffei (ATCC18224) and its near taxonomic relative Talaromyces stipitatus (ATCC10500).</title>
        <authorList>
            <person name="Nierman W.C."/>
            <person name="Fedorova-Abrams N.D."/>
            <person name="Andrianopoulos A."/>
        </authorList>
    </citation>
    <scope>NUCLEOTIDE SEQUENCE [LARGE SCALE GENOMIC DNA]</scope>
    <source>
        <strain evidence="2">ATCC 10500 / CBS 375.48 / QM 6759 / NRRL 1006</strain>
    </source>
</reference>